<dbReference type="Proteomes" id="UP000185999">
    <property type="component" value="Unassembled WGS sequence"/>
</dbReference>
<feature type="transmembrane region" description="Helical" evidence="4">
    <location>
        <begin position="69"/>
        <end position="88"/>
    </location>
</feature>
<protein>
    <submittedName>
        <fullName evidence="6">1-acyl-sn-glycerol-3-phosphate acyltransferases</fullName>
    </submittedName>
</protein>
<feature type="domain" description="Phospholipid/glycerol acyltransferase" evidence="5">
    <location>
        <begin position="34"/>
        <end position="156"/>
    </location>
</feature>
<evidence type="ECO:0000259" key="5">
    <source>
        <dbReference type="SMART" id="SM00563"/>
    </source>
</evidence>
<evidence type="ECO:0000256" key="2">
    <source>
        <dbReference type="ARBA" id="ARBA00022679"/>
    </source>
</evidence>
<name>A0A1N7NDX0_9GAMM</name>
<accession>A0A1N7NDX0</accession>
<keyword evidence="7" id="KW-1185">Reference proteome</keyword>
<dbReference type="PANTHER" id="PTHR10434:SF11">
    <property type="entry name" value="1-ACYL-SN-GLYCEROL-3-PHOSPHATE ACYLTRANSFERASE"/>
    <property type="match status" value="1"/>
</dbReference>
<evidence type="ECO:0000256" key="3">
    <source>
        <dbReference type="ARBA" id="ARBA00023315"/>
    </source>
</evidence>
<dbReference type="InterPro" id="IPR002123">
    <property type="entry name" value="Plipid/glycerol_acylTrfase"/>
</dbReference>
<sequence length="215" mass="23463">MKILFFALIVKPVVLIVLGINLRNREKLPMSGPAIIVANHNSHLDTLVLMSLYPLSMIHKVRPVAAADYFLGNGGFLAWLSLVCIGIIGMDRSGKSGKEGLFKGCHQALDNNDILILFPEGSRGKPEEMSALKKGVYFIVKDRPHIPVTPVMMHGLGRSLPKGEVLLVPFNCDVVVGNSVPVTDNSSSYVDAISEQFKQLSQYCLTKSDTAEESL</sequence>
<evidence type="ECO:0000313" key="7">
    <source>
        <dbReference type="Proteomes" id="UP000185999"/>
    </source>
</evidence>
<dbReference type="AlphaFoldDB" id="A0A1N7NDX0"/>
<dbReference type="GO" id="GO:0006654">
    <property type="term" value="P:phosphatidic acid biosynthetic process"/>
    <property type="evidence" value="ECO:0007669"/>
    <property type="project" value="TreeGrafter"/>
</dbReference>
<dbReference type="RefSeq" id="WP_238377139.1">
    <property type="nucleotide sequence ID" value="NZ_FTOE01000009.1"/>
</dbReference>
<evidence type="ECO:0000256" key="1">
    <source>
        <dbReference type="ARBA" id="ARBA00005189"/>
    </source>
</evidence>
<keyword evidence="4" id="KW-0472">Membrane</keyword>
<dbReference type="GO" id="GO:0003841">
    <property type="term" value="F:1-acylglycerol-3-phosphate O-acyltransferase activity"/>
    <property type="evidence" value="ECO:0007669"/>
    <property type="project" value="TreeGrafter"/>
</dbReference>
<comment type="pathway">
    <text evidence="1">Lipid metabolism.</text>
</comment>
<organism evidence="6 7">
    <name type="scientific">Neptunomonas antarctica</name>
    <dbReference type="NCBI Taxonomy" id="619304"/>
    <lineage>
        <taxon>Bacteria</taxon>
        <taxon>Pseudomonadati</taxon>
        <taxon>Pseudomonadota</taxon>
        <taxon>Gammaproteobacteria</taxon>
        <taxon>Oceanospirillales</taxon>
        <taxon>Oceanospirillaceae</taxon>
        <taxon>Neptunomonas</taxon>
    </lineage>
</organism>
<dbReference type="SMART" id="SM00563">
    <property type="entry name" value="PlsC"/>
    <property type="match status" value="1"/>
</dbReference>
<evidence type="ECO:0000313" key="6">
    <source>
        <dbReference type="EMBL" id="SIS96603.1"/>
    </source>
</evidence>
<dbReference type="EMBL" id="FTOE01000009">
    <property type="protein sequence ID" value="SIS96603.1"/>
    <property type="molecule type" value="Genomic_DNA"/>
</dbReference>
<dbReference type="Pfam" id="PF01553">
    <property type="entry name" value="Acyltransferase"/>
    <property type="match status" value="1"/>
</dbReference>
<evidence type="ECO:0000256" key="4">
    <source>
        <dbReference type="SAM" id="Phobius"/>
    </source>
</evidence>
<dbReference type="SUPFAM" id="SSF69593">
    <property type="entry name" value="Glycerol-3-phosphate (1)-acyltransferase"/>
    <property type="match status" value="1"/>
</dbReference>
<dbReference type="PANTHER" id="PTHR10434">
    <property type="entry name" value="1-ACYL-SN-GLYCEROL-3-PHOSPHATE ACYLTRANSFERASE"/>
    <property type="match status" value="1"/>
</dbReference>
<dbReference type="CDD" id="cd07989">
    <property type="entry name" value="LPLAT_AGPAT-like"/>
    <property type="match status" value="1"/>
</dbReference>
<keyword evidence="3 6" id="KW-0012">Acyltransferase</keyword>
<proteinExistence type="predicted"/>
<keyword evidence="4" id="KW-1133">Transmembrane helix</keyword>
<dbReference type="STRING" id="619304.SAMN05421760_10948"/>
<keyword evidence="2 6" id="KW-0808">Transferase</keyword>
<keyword evidence="4" id="KW-0812">Transmembrane</keyword>
<reference evidence="7" key="1">
    <citation type="submission" date="2017-01" db="EMBL/GenBank/DDBJ databases">
        <authorList>
            <person name="Varghese N."/>
            <person name="Submissions S."/>
        </authorList>
    </citation>
    <scope>NUCLEOTIDE SEQUENCE [LARGE SCALE GENOMIC DNA]</scope>
    <source>
        <strain evidence="7">DSM 22306</strain>
    </source>
</reference>
<gene>
    <name evidence="6" type="ORF">SAMN05421760_10948</name>
</gene>